<name>A0AAN7C2Q5_9PEZI</name>
<keyword evidence="3" id="KW-1185">Reference proteome</keyword>
<dbReference type="AlphaFoldDB" id="A0AAN7C2Q5"/>
<comment type="caution">
    <text evidence="2">The sequence shown here is derived from an EMBL/GenBank/DDBJ whole genome shotgun (WGS) entry which is preliminary data.</text>
</comment>
<gene>
    <name evidence="2" type="ORF">C8A03DRAFT_38115</name>
</gene>
<feature type="region of interest" description="Disordered" evidence="1">
    <location>
        <begin position="19"/>
        <end position="71"/>
    </location>
</feature>
<sequence length="429" mass="48103">MPSLFSKLRLFRRLRRHGHTTRDAVPDPSPGTVNIDTTDVGVDAGSGHSETLDRQPRGQHPSPPGPRSAPAALETLPAELRHQVLCSVSDIGIENLRALVRASPVFHQQYLLDRKVFLSRALKSSLGNLLVDAYAVHTSVFHEPGSAIEPDTLRVFMEEYIALHSASPGQLLANVITEAEDLIGMAAFYFSVICPLVEQCAAIFLRNPSPDLAAALCCNLLGEGPQGWRQHLDMPSQEILALIFAVFRPWEIEEIDCIYTLVQLKYDAVFDAIQSDVARENLQFEDWTSCRPDTPPGSWDLDDDFIRECVQQGTASRGLPLFLEVLETSNHEQLVTTMQGYMVRNATFIESLLDVTAQEFRRRDHPSEEDRAEARRERLPSLGDMEDSPLLAWVMLWRGMYRNEYGGSVDETLKAWGYVFWDVGRLGAI</sequence>
<feature type="region of interest" description="Disordered" evidence="1">
    <location>
        <begin position="360"/>
        <end position="379"/>
    </location>
</feature>
<protein>
    <recommendedName>
        <fullName evidence="4">F-box domain-containing protein</fullName>
    </recommendedName>
</protein>
<accession>A0AAN7C2Q5</accession>
<proteinExistence type="predicted"/>
<evidence type="ECO:0000256" key="1">
    <source>
        <dbReference type="SAM" id="MobiDB-lite"/>
    </source>
</evidence>
<reference evidence="2" key="2">
    <citation type="submission" date="2023-05" db="EMBL/GenBank/DDBJ databases">
        <authorList>
            <consortium name="Lawrence Berkeley National Laboratory"/>
            <person name="Steindorff A."/>
            <person name="Hensen N."/>
            <person name="Bonometti L."/>
            <person name="Westerberg I."/>
            <person name="Brannstrom I.O."/>
            <person name="Guillou S."/>
            <person name="Cros-Aarteil S."/>
            <person name="Calhoun S."/>
            <person name="Haridas S."/>
            <person name="Kuo A."/>
            <person name="Mondo S."/>
            <person name="Pangilinan J."/>
            <person name="Riley R."/>
            <person name="Labutti K."/>
            <person name="Andreopoulos B."/>
            <person name="Lipzen A."/>
            <person name="Chen C."/>
            <person name="Yanf M."/>
            <person name="Daum C."/>
            <person name="Ng V."/>
            <person name="Clum A."/>
            <person name="Ohm R."/>
            <person name="Martin F."/>
            <person name="Silar P."/>
            <person name="Natvig D."/>
            <person name="Lalanne C."/>
            <person name="Gautier V."/>
            <person name="Ament-Velasquez S.L."/>
            <person name="Kruys A."/>
            <person name="Hutchinson M.I."/>
            <person name="Powell A.J."/>
            <person name="Barry K."/>
            <person name="Miller A.N."/>
            <person name="Grigoriev I.V."/>
            <person name="Debuchy R."/>
            <person name="Gladieux P."/>
            <person name="Thoren M.H."/>
            <person name="Johannesson H."/>
        </authorList>
    </citation>
    <scope>NUCLEOTIDE SEQUENCE</scope>
    <source>
        <strain evidence="2">CBS 532.94</strain>
    </source>
</reference>
<reference evidence="2" key="1">
    <citation type="journal article" date="2023" name="Mol. Phylogenet. Evol.">
        <title>Genome-scale phylogeny and comparative genomics of the fungal order Sordariales.</title>
        <authorList>
            <person name="Hensen N."/>
            <person name="Bonometti L."/>
            <person name="Westerberg I."/>
            <person name="Brannstrom I.O."/>
            <person name="Guillou S."/>
            <person name="Cros-Aarteil S."/>
            <person name="Calhoun S."/>
            <person name="Haridas S."/>
            <person name="Kuo A."/>
            <person name="Mondo S."/>
            <person name="Pangilinan J."/>
            <person name="Riley R."/>
            <person name="LaButti K."/>
            <person name="Andreopoulos B."/>
            <person name="Lipzen A."/>
            <person name="Chen C."/>
            <person name="Yan M."/>
            <person name="Daum C."/>
            <person name="Ng V."/>
            <person name="Clum A."/>
            <person name="Steindorff A."/>
            <person name="Ohm R.A."/>
            <person name="Martin F."/>
            <person name="Silar P."/>
            <person name="Natvig D.O."/>
            <person name="Lalanne C."/>
            <person name="Gautier V."/>
            <person name="Ament-Velasquez S.L."/>
            <person name="Kruys A."/>
            <person name="Hutchinson M.I."/>
            <person name="Powell A.J."/>
            <person name="Barry K."/>
            <person name="Miller A.N."/>
            <person name="Grigoriev I.V."/>
            <person name="Debuchy R."/>
            <person name="Gladieux P."/>
            <person name="Hiltunen Thoren M."/>
            <person name="Johannesson H."/>
        </authorList>
    </citation>
    <scope>NUCLEOTIDE SEQUENCE</scope>
    <source>
        <strain evidence="2">CBS 532.94</strain>
    </source>
</reference>
<evidence type="ECO:0008006" key="4">
    <source>
        <dbReference type="Google" id="ProtNLM"/>
    </source>
</evidence>
<evidence type="ECO:0000313" key="3">
    <source>
        <dbReference type="Proteomes" id="UP001303760"/>
    </source>
</evidence>
<organism evidence="2 3">
    <name type="scientific">Achaetomium macrosporum</name>
    <dbReference type="NCBI Taxonomy" id="79813"/>
    <lineage>
        <taxon>Eukaryota</taxon>
        <taxon>Fungi</taxon>
        <taxon>Dikarya</taxon>
        <taxon>Ascomycota</taxon>
        <taxon>Pezizomycotina</taxon>
        <taxon>Sordariomycetes</taxon>
        <taxon>Sordariomycetidae</taxon>
        <taxon>Sordariales</taxon>
        <taxon>Chaetomiaceae</taxon>
        <taxon>Achaetomium</taxon>
    </lineage>
</organism>
<dbReference type="Proteomes" id="UP001303760">
    <property type="component" value="Unassembled WGS sequence"/>
</dbReference>
<dbReference type="EMBL" id="MU860413">
    <property type="protein sequence ID" value="KAK4234130.1"/>
    <property type="molecule type" value="Genomic_DNA"/>
</dbReference>
<evidence type="ECO:0000313" key="2">
    <source>
        <dbReference type="EMBL" id="KAK4234130.1"/>
    </source>
</evidence>